<dbReference type="Proteomes" id="UP001209854">
    <property type="component" value="Unassembled WGS sequence"/>
</dbReference>
<organism evidence="1 2">
    <name type="scientific">Endozoicomonas gorgoniicola</name>
    <dbReference type="NCBI Taxonomy" id="1234144"/>
    <lineage>
        <taxon>Bacteria</taxon>
        <taxon>Pseudomonadati</taxon>
        <taxon>Pseudomonadota</taxon>
        <taxon>Gammaproteobacteria</taxon>
        <taxon>Oceanospirillales</taxon>
        <taxon>Endozoicomonadaceae</taxon>
        <taxon>Endozoicomonas</taxon>
    </lineage>
</organism>
<sequence length="179" mass="20327">MLRAIKYTLVSVIFLGTSVCYSVINKIEPYKFEVSNEDSKKTLNIKGISGTVEYLAEVKNTDSGLIMYLVKNNNGVWYLCHQRDFHVEEIHTEEFHIQNLNADLNVLGASEESGLTYSYSGMIYFNPNHISHNELIAHSIDSLIILPNGIYHIPKVVTTHVNQVELSGNYEVIQEQSFD</sequence>
<dbReference type="EMBL" id="JAPFCC010000001">
    <property type="protein sequence ID" value="MCW7551704.1"/>
    <property type="molecule type" value="Genomic_DNA"/>
</dbReference>
<dbReference type="RefSeq" id="WP_262566715.1">
    <property type="nucleotide sequence ID" value="NZ_JAPFCC010000001.1"/>
</dbReference>
<proteinExistence type="predicted"/>
<reference evidence="1 2" key="1">
    <citation type="submission" date="2022-10" db="EMBL/GenBank/DDBJ databases">
        <title>High-quality genome sequences of two octocoral-associated bacteria, Endozoicomonas euniceicola EF212 and Endozoicomonas gorgoniicola PS125.</title>
        <authorList>
            <person name="Chiou Y.-J."/>
            <person name="Chen Y.-H."/>
        </authorList>
    </citation>
    <scope>NUCLEOTIDE SEQUENCE [LARGE SCALE GENOMIC DNA]</scope>
    <source>
        <strain evidence="1 2">PS125</strain>
    </source>
</reference>
<gene>
    <name evidence="1" type="ORF">NX722_03400</name>
</gene>
<name>A0ABT3MQQ1_9GAMM</name>
<accession>A0ABT3MQQ1</accession>
<comment type="caution">
    <text evidence="1">The sequence shown here is derived from an EMBL/GenBank/DDBJ whole genome shotgun (WGS) entry which is preliminary data.</text>
</comment>
<evidence type="ECO:0000313" key="1">
    <source>
        <dbReference type="EMBL" id="MCW7551704.1"/>
    </source>
</evidence>
<evidence type="ECO:0000313" key="2">
    <source>
        <dbReference type="Proteomes" id="UP001209854"/>
    </source>
</evidence>
<keyword evidence="2" id="KW-1185">Reference proteome</keyword>
<protein>
    <submittedName>
        <fullName evidence="1">Uncharacterized protein</fullName>
    </submittedName>
</protein>